<protein>
    <submittedName>
        <fullName evidence="2">Uncharacterized protein</fullName>
    </submittedName>
</protein>
<evidence type="ECO:0000313" key="3">
    <source>
        <dbReference type="Proteomes" id="UP001324427"/>
    </source>
</evidence>
<reference evidence="2 3" key="1">
    <citation type="submission" date="2021-11" db="EMBL/GenBank/DDBJ databases">
        <title>Black yeast isolated from Biological Soil Crust.</title>
        <authorList>
            <person name="Kurbessoian T."/>
        </authorList>
    </citation>
    <scope>NUCLEOTIDE SEQUENCE [LARGE SCALE GENOMIC DNA]</scope>
    <source>
        <strain evidence="2 3">CCFEE 5522</strain>
    </source>
</reference>
<proteinExistence type="predicted"/>
<accession>A0AAV9J7B4</accession>
<comment type="caution">
    <text evidence="2">The sequence shown here is derived from an EMBL/GenBank/DDBJ whole genome shotgun (WGS) entry which is preliminary data.</text>
</comment>
<feature type="compositionally biased region" description="Polar residues" evidence="1">
    <location>
        <begin position="172"/>
        <end position="185"/>
    </location>
</feature>
<gene>
    <name evidence="2" type="ORF">LTR36_008432</name>
</gene>
<dbReference type="Proteomes" id="UP001324427">
    <property type="component" value="Unassembled WGS sequence"/>
</dbReference>
<feature type="region of interest" description="Disordered" evidence="1">
    <location>
        <begin position="159"/>
        <end position="206"/>
    </location>
</feature>
<feature type="region of interest" description="Disordered" evidence="1">
    <location>
        <begin position="97"/>
        <end position="133"/>
    </location>
</feature>
<evidence type="ECO:0000256" key="1">
    <source>
        <dbReference type="SAM" id="MobiDB-lite"/>
    </source>
</evidence>
<organism evidence="2 3">
    <name type="scientific">Oleoguttula mirabilis</name>
    <dbReference type="NCBI Taxonomy" id="1507867"/>
    <lineage>
        <taxon>Eukaryota</taxon>
        <taxon>Fungi</taxon>
        <taxon>Dikarya</taxon>
        <taxon>Ascomycota</taxon>
        <taxon>Pezizomycotina</taxon>
        <taxon>Dothideomycetes</taxon>
        <taxon>Dothideomycetidae</taxon>
        <taxon>Mycosphaerellales</taxon>
        <taxon>Teratosphaeriaceae</taxon>
        <taxon>Oleoguttula</taxon>
    </lineage>
</organism>
<feature type="region of interest" description="Disordered" evidence="1">
    <location>
        <begin position="405"/>
        <end position="430"/>
    </location>
</feature>
<feature type="compositionally biased region" description="Polar residues" evidence="1">
    <location>
        <begin position="353"/>
        <end position="364"/>
    </location>
</feature>
<sequence>MGESSGSIYHNPPSRCSTAYNGSAGYINDSSAASIDLSRDTFDDLQLPAPTKTATPIRPALGSRLLSTLSNAQPAAAALSRKGSILHSRAKSLAGFVPRLNTSTATTTTTPDRSQPQQKPHPVFGDLFNGDSAPVRLGITPSSPTKEESEFIMEYKPIFTERPGGGPRRRSTAQTHLSPPSTATKSGGWFSRKPTLPTPPTPTTRPQDEILAIEINASLFPNGPADSLSPHAFNELLLNATHLLQRMQAAYKEKVDYISTIQPEIDAQKEEVEEAETRSRHLKLQLEDISRQAADQNQALQEMAIQLAEEKMKVSEAQEAARSTVKLVRRTTDQSTDGDDEDTPRRRKRGSPGRQSGSQASDSGFESDAEYAESVMSAGAETPLSPPTMTITPAYDGRDWAINTSKSRPALSRQSSRSVVSGTTAYSSNTKRLGSEGAAWATVESLRGENQGLQRQMEEMQKTLQGCIDFVGNVKS</sequence>
<name>A0AAV9J7B4_9PEZI</name>
<evidence type="ECO:0000313" key="2">
    <source>
        <dbReference type="EMBL" id="KAK4540924.1"/>
    </source>
</evidence>
<dbReference type="EMBL" id="JAVFHQ010000059">
    <property type="protein sequence ID" value="KAK4540924.1"/>
    <property type="molecule type" value="Genomic_DNA"/>
</dbReference>
<keyword evidence="3" id="KW-1185">Reference proteome</keyword>
<feature type="region of interest" description="Disordered" evidence="1">
    <location>
        <begin position="316"/>
        <end position="390"/>
    </location>
</feature>
<dbReference type="AlphaFoldDB" id="A0AAV9J7B4"/>